<name>A0A068VJV8_COFCA</name>
<evidence type="ECO:0000313" key="2">
    <source>
        <dbReference type="Proteomes" id="UP000295252"/>
    </source>
</evidence>
<keyword evidence="2" id="KW-1185">Reference proteome</keyword>
<dbReference type="PhylomeDB" id="A0A068VJV8"/>
<dbReference type="EMBL" id="HG741044">
    <property type="protein sequence ID" value="CDP20892.1"/>
    <property type="molecule type" value="Genomic_DNA"/>
</dbReference>
<proteinExistence type="predicted"/>
<protein>
    <submittedName>
        <fullName evidence="1">DH200=94 genomic scaffold, scaffold_1960</fullName>
    </submittedName>
</protein>
<accession>A0A068VJV8</accession>
<organism evidence="1 2">
    <name type="scientific">Coffea canephora</name>
    <name type="common">Robusta coffee</name>
    <dbReference type="NCBI Taxonomy" id="49390"/>
    <lineage>
        <taxon>Eukaryota</taxon>
        <taxon>Viridiplantae</taxon>
        <taxon>Streptophyta</taxon>
        <taxon>Embryophyta</taxon>
        <taxon>Tracheophyta</taxon>
        <taxon>Spermatophyta</taxon>
        <taxon>Magnoliopsida</taxon>
        <taxon>eudicotyledons</taxon>
        <taxon>Gunneridae</taxon>
        <taxon>Pentapetalae</taxon>
        <taxon>asterids</taxon>
        <taxon>lamiids</taxon>
        <taxon>Gentianales</taxon>
        <taxon>Rubiaceae</taxon>
        <taxon>Ixoroideae</taxon>
        <taxon>Gardenieae complex</taxon>
        <taxon>Bertiereae - Coffeeae clade</taxon>
        <taxon>Coffeeae</taxon>
        <taxon>Coffea</taxon>
    </lineage>
</organism>
<evidence type="ECO:0000313" key="1">
    <source>
        <dbReference type="EMBL" id="CDP20892.1"/>
    </source>
</evidence>
<dbReference type="STRING" id="49390.A0A068VJV8"/>
<dbReference type="AlphaFoldDB" id="A0A068VJV8"/>
<dbReference type="OMA" id="TIQHINC"/>
<reference evidence="2" key="1">
    <citation type="journal article" date="2014" name="Science">
        <title>The coffee genome provides insight into the convergent evolution of caffeine biosynthesis.</title>
        <authorList>
            <person name="Denoeud F."/>
            <person name="Carretero-Paulet L."/>
            <person name="Dereeper A."/>
            <person name="Droc G."/>
            <person name="Guyot R."/>
            <person name="Pietrella M."/>
            <person name="Zheng C."/>
            <person name="Alberti A."/>
            <person name="Anthony F."/>
            <person name="Aprea G."/>
            <person name="Aury J.M."/>
            <person name="Bento P."/>
            <person name="Bernard M."/>
            <person name="Bocs S."/>
            <person name="Campa C."/>
            <person name="Cenci A."/>
            <person name="Combes M.C."/>
            <person name="Crouzillat D."/>
            <person name="Da Silva C."/>
            <person name="Daddiego L."/>
            <person name="De Bellis F."/>
            <person name="Dussert S."/>
            <person name="Garsmeur O."/>
            <person name="Gayraud T."/>
            <person name="Guignon V."/>
            <person name="Jahn K."/>
            <person name="Jamilloux V."/>
            <person name="Joet T."/>
            <person name="Labadie K."/>
            <person name="Lan T."/>
            <person name="Leclercq J."/>
            <person name="Lepelley M."/>
            <person name="Leroy T."/>
            <person name="Li L.T."/>
            <person name="Librado P."/>
            <person name="Lopez L."/>
            <person name="Munoz A."/>
            <person name="Noel B."/>
            <person name="Pallavicini A."/>
            <person name="Perrotta G."/>
            <person name="Poncet V."/>
            <person name="Pot D."/>
            <person name="Priyono X."/>
            <person name="Rigoreau M."/>
            <person name="Rouard M."/>
            <person name="Rozas J."/>
            <person name="Tranchant-Dubreuil C."/>
            <person name="VanBuren R."/>
            <person name="Zhang Q."/>
            <person name="Andrade A.C."/>
            <person name="Argout X."/>
            <person name="Bertrand B."/>
            <person name="de Kochko A."/>
            <person name="Graziosi G."/>
            <person name="Henry R.J."/>
            <person name="Jayarama X."/>
            <person name="Ming R."/>
            <person name="Nagai C."/>
            <person name="Rounsley S."/>
            <person name="Sankoff D."/>
            <person name="Giuliano G."/>
            <person name="Albert V.A."/>
            <person name="Wincker P."/>
            <person name="Lashermes P."/>
        </authorList>
    </citation>
    <scope>NUCLEOTIDE SEQUENCE [LARGE SCALE GENOMIC DNA]</scope>
    <source>
        <strain evidence="2">cv. DH200-94</strain>
    </source>
</reference>
<gene>
    <name evidence="1" type="ORF">GSCOC_T00011312001</name>
</gene>
<dbReference type="Proteomes" id="UP000295252">
    <property type="component" value="Unassembled WGS sequence"/>
</dbReference>
<dbReference type="Gramene" id="CDP20892">
    <property type="protein sequence ID" value="CDP20892"/>
    <property type="gene ID" value="GSCOC_T00011312001"/>
</dbReference>
<dbReference type="InParanoid" id="A0A068VJV8"/>
<sequence length="86" mass="9864">MAKESKTGEVHENVIKLKEIVASPGTHPSPYVQSGYLIHKHQTYTICNRYKGSIYMIFGYMDHSLTGLADCPELRFTIQHINCYMK</sequence>